<evidence type="ECO:0000259" key="2">
    <source>
        <dbReference type="PROSITE" id="PS50089"/>
    </source>
</evidence>
<dbReference type="PROSITE" id="PS50089">
    <property type="entry name" value="ZF_RING_2"/>
    <property type="match status" value="1"/>
</dbReference>
<keyword evidence="4" id="KW-1185">Reference proteome</keyword>
<organism evidence="3 4">
    <name type="scientific">Mycena sanguinolenta</name>
    <dbReference type="NCBI Taxonomy" id="230812"/>
    <lineage>
        <taxon>Eukaryota</taxon>
        <taxon>Fungi</taxon>
        <taxon>Dikarya</taxon>
        <taxon>Basidiomycota</taxon>
        <taxon>Agaricomycotina</taxon>
        <taxon>Agaricomycetes</taxon>
        <taxon>Agaricomycetidae</taxon>
        <taxon>Agaricales</taxon>
        <taxon>Marasmiineae</taxon>
        <taxon>Mycenaceae</taxon>
        <taxon>Mycena</taxon>
    </lineage>
</organism>
<dbReference type="InterPro" id="IPR013083">
    <property type="entry name" value="Znf_RING/FYVE/PHD"/>
</dbReference>
<comment type="caution">
    <text evidence="3">The sequence shown here is derived from an EMBL/GenBank/DDBJ whole genome shotgun (WGS) entry which is preliminary data.</text>
</comment>
<accession>A0A8H6YNM0</accession>
<evidence type="ECO:0000313" key="3">
    <source>
        <dbReference type="EMBL" id="KAF7364443.1"/>
    </source>
</evidence>
<sequence length="317" mass="35709">MSIQSKLCWHTAAHNDASQLGFTPRGLLMPAGAADGEICECAAPCKKKGPNESEDIQWYVVLVRHMEIALNHRCPEDDHGGDDPLHNRVTRIIFKGPPSLIIGDLPGLYTAPERTARVRIIQEQRAGMEAEAGLARMVGQVALLAQLTEFHDRRRTRARIDQKDAESRAAYRRLRAARPPAHKIRILYPGGKRAQRERPLSVEDLYLTEARPQFLDHPLLLHTCSLCLNAKSHPVKLQCGHSACYVCVSMELEINWVCNRCGQKITKAPKVCDEEAREIDCANPGWDASKVTYSWEGLNFPSTRLLTLRNELPKERR</sequence>
<proteinExistence type="predicted"/>
<feature type="domain" description="RING-type" evidence="2">
    <location>
        <begin position="224"/>
        <end position="261"/>
    </location>
</feature>
<gene>
    <name evidence="3" type="ORF">MSAN_01105400</name>
</gene>
<dbReference type="Proteomes" id="UP000623467">
    <property type="component" value="Unassembled WGS sequence"/>
</dbReference>
<protein>
    <recommendedName>
        <fullName evidence="2">RING-type domain-containing protein</fullName>
    </recommendedName>
</protein>
<dbReference type="GO" id="GO:0008270">
    <property type="term" value="F:zinc ion binding"/>
    <property type="evidence" value="ECO:0007669"/>
    <property type="project" value="UniProtKB-KW"/>
</dbReference>
<evidence type="ECO:0000313" key="4">
    <source>
        <dbReference type="Proteomes" id="UP000623467"/>
    </source>
</evidence>
<evidence type="ECO:0000256" key="1">
    <source>
        <dbReference type="PROSITE-ProRule" id="PRU00175"/>
    </source>
</evidence>
<dbReference type="SUPFAM" id="SSF57850">
    <property type="entry name" value="RING/U-box"/>
    <property type="match status" value="1"/>
</dbReference>
<keyword evidence="1" id="KW-0479">Metal-binding</keyword>
<keyword evidence="1" id="KW-0863">Zinc-finger</keyword>
<dbReference type="AlphaFoldDB" id="A0A8H6YNM0"/>
<dbReference type="InterPro" id="IPR001841">
    <property type="entry name" value="Znf_RING"/>
</dbReference>
<name>A0A8H6YNM0_9AGAR</name>
<dbReference type="EMBL" id="JACAZH010000007">
    <property type="protein sequence ID" value="KAF7364443.1"/>
    <property type="molecule type" value="Genomic_DNA"/>
</dbReference>
<reference evidence="3" key="1">
    <citation type="submission" date="2020-05" db="EMBL/GenBank/DDBJ databases">
        <title>Mycena genomes resolve the evolution of fungal bioluminescence.</title>
        <authorList>
            <person name="Tsai I.J."/>
        </authorList>
    </citation>
    <scope>NUCLEOTIDE SEQUENCE</scope>
    <source>
        <strain evidence="3">160909Yilan</strain>
    </source>
</reference>
<keyword evidence="1" id="KW-0862">Zinc</keyword>
<dbReference type="OrthoDB" id="2883209at2759"/>
<dbReference type="Gene3D" id="3.30.40.10">
    <property type="entry name" value="Zinc/RING finger domain, C3HC4 (zinc finger)"/>
    <property type="match status" value="1"/>
</dbReference>